<dbReference type="SUPFAM" id="SSF52343">
    <property type="entry name" value="Ferredoxin reductase-like, C-terminal NADP-linked domain"/>
    <property type="match status" value="1"/>
</dbReference>
<comment type="caution">
    <text evidence="4">The sequence shown here is derived from an EMBL/GenBank/DDBJ whole genome shotgun (WGS) entry which is preliminary data.</text>
</comment>
<dbReference type="GO" id="GO:0046872">
    <property type="term" value="F:metal ion binding"/>
    <property type="evidence" value="ECO:0007669"/>
    <property type="project" value="UniProtKB-KW"/>
</dbReference>
<dbReference type="InterPro" id="IPR039261">
    <property type="entry name" value="FNR_nucleotide-bd"/>
</dbReference>
<dbReference type="GO" id="GO:0050660">
    <property type="term" value="F:flavin adenine dinucleotide binding"/>
    <property type="evidence" value="ECO:0007669"/>
    <property type="project" value="InterPro"/>
</dbReference>
<keyword evidence="2" id="KW-0479">Metal-binding</keyword>
<sequence>MLEFFPPICYTYVWRFEASVFLQMLPYITKGKVFSMYKILKRRQLNENVVLMEVDAPFIAKKALAGQFIILRVDEKGERIPLTISDYDREKGTITIIFQIVGQTTMLLSQLKEGDALLDFVGPLGKATDFEGAKKVCVIGGGVGNAIAYPSAKQLFNEGVEVDVIAGFRNKDIVILEDEFKKASTNFYITTDDGSYGEKGFVTNKLQSLIDAGNKYDLVVAIGPVPMMKFVCEVTRPYGIKTLVSLNPIMIDGTGMCGGCRVNVGGEIKFACVDGPDFDGHLVNFDELMKRNSTYKEKEAHDREHCRLYKAEQ</sequence>
<dbReference type="PANTHER" id="PTHR43513:SF3">
    <property type="entry name" value="DIHYDROOROTATE DEHYDROGENASE B (NAD(+)), ELECTRON TRANSFER SUBUNIT-RELATED"/>
    <property type="match status" value="1"/>
</dbReference>
<dbReference type="CDD" id="cd06219">
    <property type="entry name" value="DHOD_e_trans_like1"/>
    <property type="match status" value="1"/>
</dbReference>
<dbReference type="NCBIfam" id="NF004862">
    <property type="entry name" value="PRK06222.1"/>
    <property type="match status" value="1"/>
</dbReference>
<name>B0MLS0_9FIRM</name>
<accession>B0MLS0</accession>
<feature type="binding site" evidence="2">
    <location>
        <position position="260"/>
    </location>
    <ligand>
        <name>[2Fe-2S] cluster</name>
        <dbReference type="ChEBI" id="CHEBI:190135"/>
    </ligand>
</feature>
<feature type="domain" description="FAD-binding FR-type" evidence="3">
    <location>
        <begin position="32"/>
        <end position="130"/>
    </location>
</feature>
<protein>
    <submittedName>
        <fullName evidence="4">Ferredoxin--NADP+ reductase, subunit alpha</fullName>
        <ecNumber evidence="4">1.18.1.2</ecNumber>
    </submittedName>
</protein>
<proteinExistence type="predicted"/>
<evidence type="ECO:0000256" key="2">
    <source>
        <dbReference type="PIRSR" id="PIRSR006816-2"/>
    </source>
</evidence>
<reference evidence="4" key="2">
    <citation type="submission" date="2014-06" db="EMBL/GenBank/DDBJ databases">
        <title>Draft genome sequence of Eubacterium siraeum (DSM 15702).</title>
        <authorList>
            <person name="Sudarsanam P."/>
            <person name="Ley R."/>
            <person name="Guruge J."/>
            <person name="Turnbaugh P.J."/>
            <person name="Mahowald M."/>
            <person name="Liep D."/>
            <person name="Gordon J."/>
        </authorList>
    </citation>
    <scope>NUCLEOTIDE SEQUENCE</scope>
    <source>
        <strain evidence="4">DSM 15702</strain>
    </source>
</reference>
<dbReference type="InterPro" id="IPR019480">
    <property type="entry name" value="Dihydroorotate_DH_Fe-S-bd"/>
</dbReference>
<dbReference type="InterPro" id="IPR017927">
    <property type="entry name" value="FAD-bd_FR_type"/>
</dbReference>
<feature type="binding site" evidence="2">
    <location>
        <position position="257"/>
    </location>
    <ligand>
        <name>[2Fe-2S] cluster</name>
        <dbReference type="ChEBI" id="CHEBI:190135"/>
    </ligand>
</feature>
<keyword evidence="2" id="KW-0411">Iron-sulfur</keyword>
<feature type="binding site" evidence="2">
    <location>
        <position position="272"/>
    </location>
    <ligand>
        <name>[2Fe-2S] cluster</name>
        <dbReference type="ChEBI" id="CHEBI:190135"/>
    </ligand>
</feature>
<keyword evidence="1" id="KW-0274">FAD</keyword>
<evidence type="ECO:0000313" key="4">
    <source>
        <dbReference type="EMBL" id="EDS01419.1"/>
    </source>
</evidence>
<comment type="cofactor">
    <cofactor evidence="1">
        <name>FAD</name>
        <dbReference type="ChEBI" id="CHEBI:57692"/>
    </cofactor>
    <text evidence="1">Binds 1 FAD per subunit.</text>
</comment>
<comment type="cofactor">
    <cofactor evidence="2">
        <name>[2Fe-2S] cluster</name>
        <dbReference type="ChEBI" id="CHEBI:190135"/>
    </cofactor>
    <text evidence="2">Binds 1 [2Fe-2S] cluster per subunit.</text>
</comment>
<keyword evidence="2" id="KW-0408">Iron</keyword>
<evidence type="ECO:0000259" key="3">
    <source>
        <dbReference type="PROSITE" id="PS51384"/>
    </source>
</evidence>
<dbReference type="Gene3D" id="3.40.50.80">
    <property type="entry name" value="Nucleotide-binding domain of ferredoxin-NADP reductase (FNR) module"/>
    <property type="match status" value="1"/>
</dbReference>
<dbReference type="GO" id="GO:0051537">
    <property type="term" value="F:2 iron, 2 sulfur cluster binding"/>
    <property type="evidence" value="ECO:0007669"/>
    <property type="project" value="UniProtKB-KW"/>
</dbReference>
<keyword evidence="4" id="KW-0560">Oxidoreductase</keyword>
<dbReference type="EC" id="1.18.1.2" evidence="4"/>
<organism evidence="4 5">
    <name type="scientific">[Eubacterium] siraeum DSM 15702</name>
    <dbReference type="NCBI Taxonomy" id="428128"/>
    <lineage>
        <taxon>Bacteria</taxon>
        <taxon>Bacillati</taxon>
        <taxon>Bacillota</taxon>
        <taxon>Clostridia</taxon>
        <taxon>Eubacteriales</taxon>
        <taxon>Oscillospiraceae</taxon>
        <taxon>Oscillospiraceae incertae sedis</taxon>
    </lineage>
</organism>
<reference evidence="4" key="1">
    <citation type="submission" date="2007-10" db="EMBL/GenBank/DDBJ databases">
        <authorList>
            <person name="Fulton L."/>
            <person name="Clifton S."/>
            <person name="Fulton B."/>
            <person name="Xu J."/>
            <person name="Minx P."/>
            <person name="Pepin K.H."/>
            <person name="Johnson M."/>
            <person name="Thiruvilangam P."/>
            <person name="Bhonagiri V."/>
            <person name="Nash W.E."/>
            <person name="Mardis E.R."/>
            <person name="Wilson R.K."/>
        </authorList>
    </citation>
    <scope>NUCLEOTIDE SEQUENCE [LARGE SCALE GENOMIC DNA]</scope>
    <source>
        <strain evidence="4">DSM 15702</strain>
    </source>
</reference>
<dbReference type="InterPro" id="IPR001433">
    <property type="entry name" value="OxRdtase_FAD/NAD-bd"/>
</dbReference>
<evidence type="ECO:0000256" key="1">
    <source>
        <dbReference type="PIRSR" id="PIRSR006816-1"/>
    </source>
</evidence>
<dbReference type="PIRSF" id="PIRSF006816">
    <property type="entry name" value="Cyc3_hyd_g"/>
    <property type="match status" value="1"/>
</dbReference>
<dbReference type="EMBL" id="ABCA03000038">
    <property type="protein sequence ID" value="EDS01419.1"/>
    <property type="molecule type" value="Genomic_DNA"/>
</dbReference>
<dbReference type="AlphaFoldDB" id="B0MLS0"/>
<dbReference type="Gene3D" id="2.40.30.10">
    <property type="entry name" value="Translation factors"/>
    <property type="match status" value="1"/>
</dbReference>
<evidence type="ECO:0000313" key="5">
    <source>
        <dbReference type="Proteomes" id="UP000005326"/>
    </source>
</evidence>
<dbReference type="InterPro" id="IPR012165">
    <property type="entry name" value="Cyt_c3_hydrogenase_gsu"/>
</dbReference>
<dbReference type="Pfam" id="PF10418">
    <property type="entry name" value="DHODB_Fe-S_bind"/>
    <property type="match status" value="1"/>
</dbReference>
<dbReference type="PROSITE" id="PS51384">
    <property type="entry name" value="FAD_FR"/>
    <property type="match status" value="1"/>
</dbReference>
<keyword evidence="5" id="KW-1185">Reference proteome</keyword>
<dbReference type="GO" id="GO:0004324">
    <property type="term" value="F:ferredoxin-NADP+ reductase activity"/>
    <property type="evidence" value="ECO:0007669"/>
    <property type="project" value="UniProtKB-EC"/>
</dbReference>
<feature type="binding site" evidence="1">
    <location>
        <begin position="97"/>
        <end position="99"/>
    </location>
    <ligand>
        <name>FAD</name>
        <dbReference type="ChEBI" id="CHEBI:57692"/>
    </ligand>
</feature>
<dbReference type="Pfam" id="PF00175">
    <property type="entry name" value="NAD_binding_1"/>
    <property type="match status" value="1"/>
</dbReference>
<keyword evidence="2" id="KW-0001">2Fe-2S</keyword>
<keyword evidence="1" id="KW-0285">Flavoprotein</keyword>
<gene>
    <name evidence="4" type="ORF">EUBSIR_00774</name>
</gene>
<dbReference type="GO" id="GO:0006221">
    <property type="term" value="P:pyrimidine nucleotide biosynthetic process"/>
    <property type="evidence" value="ECO:0007669"/>
    <property type="project" value="InterPro"/>
</dbReference>
<dbReference type="Proteomes" id="UP000005326">
    <property type="component" value="Unassembled WGS sequence"/>
</dbReference>
<dbReference type="InterPro" id="IPR017938">
    <property type="entry name" value="Riboflavin_synthase-like_b-brl"/>
</dbReference>
<dbReference type="SUPFAM" id="SSF63380">
    <property type="entry name" value="Riboflavin synthase domain-like"/>
    <property type="match status" value="1"/>
</dbReference>
<dbReference type="InterPro" id="IPR050353">
    <property type="entry name" value="PyrK_electron_transfer"/>
</dbReference>
<dbReference type="PANTHER" id="PTHR43513">
    <property type="entry name" value="DIHYDROOROTATE DEHYDROGENASE B (NAD(+)), ELECTRON TRANSFER SUBUNIT"/>
    <property type="match status" value="1"/>
</dbReference>